<reference evidence="2" key="1">
    <citation type="submission" date="2016-07" db="EMBL/GenBank/DDBJ databases">
        <title>Nontailed viruses are major unrecognized killers of bacteria in the ocean.</title>
        <authorList>
            <person name="Kauffman K."/>
            <person name="Hussain F."/>
            <person name="Yang J."/>
            <person name="Arevalo P."/>
            <person name="Brown J."/>
            <person name="Cutler M."/>
            <person name="Kelly L."/>
            <person name="Polz M.F."/>
        </authorList>
    </citation>
    <scope>NUCLEOTIDE SEQUENCE [LARGE SCALE GENOMIC DNA]</scope>
    <source>
        <strain evidence="2">10N.261.55.E11</strain>
    </source>
</reference>
<proteinExistence type="predicted"/>
<name>A0A2N7FMZ0_VIBSP</name>
<dbReference type="AlphaFoldDB" id="A0A2N7FMZ0"/>
<dbReference type="EMBL" id="MCWU01000004">
    <property type="protein sequence ID" value="PMJ70678.1"/>
    <property type="molecule type" value="Genomic_DNA"/>
</dbReference>
<comment type="caution">
    <text evidence="1">The sequence shown here is derived from an EMBL/GenBank/DDBJ whole genome shotgun (WGS) entry which is preliminary data.</text>
</comment>
<sequence>MNKWMLLLSLFSVASYSSSDFSTVRIPTPDYNPPEIPLQEQQNIVCASVVCNSTSDPQSVPAVGEVPEREPNQTIETIASAIYIIGEIGVADNLSTPEYEQFFEN</sequence>
<dbReference type="Proteomes" id="UP000235330">
    <property type="component" value="Unassembled WGS sequence"/>
</dbReference>
<evidence type="ECO:0000313" key="2">
    <source>
        <dbReference type="Proteomes" id="UP000235330"/>
    </source>
</evidence>
<accession>A0A2N7FMZ0</accession>
<evidence type="ECO:0000313" key="1">
    <source>
        <dbReference type="EMBL" id="PMJ70678.1"/>
    </source>
</evidence>
<organism evidence="1 2">
    <name type="scientific">Vibrio splendidus</name>
    <dbReference type="NCBI Taxonomy" id="29497"/>
    <lineage>
        <taxon>Bacteria</taxon>
        <taxon>Pseudomonadati</taxon>
        <taxon>Pseudomonadota</taxon>
        <taxon>Gammaproteobacteria</taxon>
        <taxon>Vibrionales</taxon>
        <taxon>Vibrionaceae</taxon>
        <taxon>Vibrio</taxon>
    </lineage>
</organism>
<dbReference type="RefSeq" id="WP_102464411.1">
    <property type="nucleotide sequence ID" value="NZ_CAWNSM010000004.1"/>
</dbReference>
<protein>
    <submittedName>
        <fullName evidence="1">Uncharacterized protein</fullName>
    </submittedName>
</protein>
<gene>
    <name evidence="1" type="ORF">BCU17_09940</name>
</gene>